<dbReference type="Pfam" id="PF01494">
    <property type="entry name" value="FAD_binding_3"/>
    <property type="match status" value="1"/>
</dbReference>
<accession>A0A455SNI3</accession>
<dbReference type="PANTHER" id="PTHR46865:SF2">
    <property type="entry name" value="MONOOXYGENASE"/>
    <property type="match status" value="1"/>
</dbReference>
<dbReference type="GO" id="GO:0071949">
    <property type="term" value="F:FAD binding"/>
    <property type="evidence" value="ECO:0007669"/>
    <property type="project" value="InterPro"/>
</dbReference>
<sequence>MHIPANRRILISGASITGPTLAYWLSRYGFQPTIVEQAPTLREGGYKVDIRGVAIDVIEWMGLLPAIRQASTQMKGGTYVDSRKRPVASIPADILNYREGRDDEVVRGDLSRILYEHTRDDVEYLFGDSITAIEQHEDGVQVSFRHAAPRTFDLVIGADGLHSNVRTLAFGDEAQFIRHLGAYVSIFSTPNFFQLDHHELYYPLPGKIVGSYSAHDTEDAKAFFYFMSPQLTYDYRDYQQQKQLLVEQFAGEGGIVPQLLEVVWDAPDFYFDSLSQIYMDYWSAGRVVLAGDAGYCASPASGQGTSLALVGAYVLAGELAEAHGDYRTAFARYEDVLRGYVTANQNLGAQGVGDSIPRTRIEIGLRTLMLRLLSLLPRQRSLVGKMSQATQQAANAIKLKHY</sequence>
<name>A0A455SNI3_9CHLR</name>
<protein>
    <submittedName>
        <fullName evidence="2">FAD-dependent oxidoreductase</fullName>
    </submittedName>
</protein>
<evidence type="ECO:0000313" key="2">
    <source>
        <dbReference type="EMBL" id="BBH87775.1"/>
    </source>
</evidence>
<feature type="domain" description="FAD-binding" evidence="1">
    <location>
        <begin position="9"/>
        <end position="322"/>
    </location>
</feature>
<dbReference type="InterPro" id="IPR002938">
    <property type="entry name" value="FAD-bd"/>
</dbReference>
<dbReference type="InterPro" id="IPR051704">
    <property type="entry name" value="FAD_aromatic-hydroxylase"/>
</dbReference>
<proteinExistence type="predicted"/>
<dbReference type="PANTHER" id="PTHR46865">
    <property type="entry name" value="OXIDOREDUCTASE-RELATED"/>
    <property type="match status" value="1"/>
</dbReference>
<reference evidence="2" key="1">
    <citation type="submission" date="2018-12" db="EMBL/GenBank/DDBJ databases">
        <title>Novel natural products biosynthetic potential of the class Ktedonobacteria.</title>
        <authorList>
            <person name="Zheng Y."/>
            <person name="Saitou A."/>
            <person name="Wang C.M."/>
            <person name="Toyoda A."/>
            <person name="Minakuchi Y."/>
            <person name="Sekiguchi Y."/>
            <person name="Ueda K."/>
            <person name="Takano H."/>
            <person name="Sakai Y."/>
            <person name="Yokota A."/>
            <person name="Yabe S."/>
        </authorList>
    </citation>
    <scope>NUCLEOTIDE SEQUENCE</scope>
    <source>
        <strain evidence="2">COM3</strain>
    </source>
</reference>
<gene>
    <name evidence="2" type="ORF">KTC_25260</name>
</gene>
<dbReference type="AlphaFoldDB" id="A0A455SNI3"/>
<dbReference type="PRINTS" id="PR00420">
    <property type="entry name" value="RNGMNOXGNASE"/>
</dbReference>
<dbReference type="Gene3D" id="3.50.50.60">
    <property type="entry name" value="FAD/NAD(P)-binding domain"/>
    <property type="match status" value="1"/>
</dbReference>
<dbReference type="InterPro" id="IPR036188">
    <property type="entry name" value="FAD/NAD-bd_sf"/>
</dbReference>
<dbReference type="SUPFAM" id="SSF51905">
    <property type="entry name" value="FAD/NAD(P)-binding domain"/>
    <property type="match status" value="1"/>
</dbReference>
<organism evidence="2">
    <name type="scientific">Thermosporothrix sp. COM3</name>
    <dbReference type="NCBI Taxonomy" id="2490863"/>
    <lineage>
        <taxon>Bacteria</taxon>
        <taxon>Bacillati</taxon>
        <taxon>Chloroflexota</taxon>
        <taxon>Ktedonobacteria</taxon>
        <taxon>Ktedonobacterales</taxon>
        <taxon>Thermosporotrichaceae</taxon>
        <taxon>Thermosporothrix</taxon>
    </lineage>
</organism>
<dbReference type="Gene3D" id="3.30.9.10">
    <property type="entry name" value="D-Amino Acid Oxidase, subunit A, domain 2"/>
    <property type="match status" value="1"/>
</dbReference>
<dbReference type="EMBL" id="AP019376">
    <property type="protein sequence ID" value="BBH87775.1"/>
    <property type="molecule type" value="Genomic_DNA"/>
</dbReference>
<evidence type="ECO:0000259" key="1">
    <source>
        <dbReference type="Pfam" id="PF01494"/>
    </source>
</evidence>